<evidence type="ECO:0000256" key="1">
    <source>
        <dbReference type="SAM" id="Phobius"/>
    </source>
</evidence>
<keyword evidence="1" id="KW-1133">Transmembrane helix</keyword>
<evidence type="ECO:0000313" key="2">
    <source>
        <dbReference type="EMBL" id="GLR46447.1"/>
    </source>
</evidence>
<proteinExistence type="predicted"/>
<keyword evidence="3" id="KW-1185">Reference proteome</keyword>
<feature type="transmembrane region" description="Helical" evidence="1">
    <location>
        <begin position="58"/>
        <end position="78"/>
    </location>
</feature>
<dbReference type="PANTHER" id="PTHR40031">
    <property type="entry name" value="HYPOTHETICAL MEMBRANE SPANNING PROTEIN"/>
    <property type="match status" value="1"/>
</dbReference>
<feature type="transmembrane region" description="Helical" evidence="1">
    <location>
        <begin position="129"/>
        <end position="151"/>
    </location>
</feature>
<dbReference type="InterPro" id="IPR007404">
    <property type="entry name" value="YdjM-like"/>
</dbReference>
<dbReference type="RefSeq" id="WP_051676484.1">
    <property type="nucleotide sequence ID" value="NZ_BSOO01000001.1"/>
</dbReference>
<keyword evidence="1" id="KW-0812">Transmembrane</keyword>
<evidence type="ECO:0008006" key="4">
    <source>
        <dbReference type="Google" id="ProtNLM"/>
    </source>
</evidence>
<name>A0ABQ5Z783_9SPHN</name>
<dbReference type="PANTHER" id="PTHR40031:SF1">
    <property type="entry name" value="MEMBRANE-BOUND METAL-DEPENDENT HYDROLASE"/>
    <property type="match status" value="1"/>
</dbReference>
<accession>A0ABQ5Z783</accession>
<feature type="transmembrane region" description="Helical" evidence="1">
    <location>
        <begin position="24"/>
        <end position="46"/>
    </location>
</feature>
<organism evidence="2 3">
    <name type="scientific">Sphingomonas astaxanthinifaciens DSM 22298</name>
    <dbReference type="NCBI Taxonomy" id="1123267"/>
    <lineage>
        <taxon>Bacteria</taxon>
        <taxon>Pseudomonadati</taxon>
        <taxon>Pseudomonadota</taxon>
        <taxon>Alphaproteobacteria</taxon>
        <taxon>Sphingomonadales</taxon>
        <taxon>Sphingomonadaceae</taxon>
        <taxon>Sphingomonas</taxon>
    </lineage>
</organism>
<comment type="caution">
    <text evidence="2">The sequence shown here is derived from an EMBL/GenBank/DDBJ whole genome shotgun (WGS) entry which is preliminary data.</text>
</comment>
<reference evidence="3" key="1">
    <citation type="journal article" date="2019" name="Int. J. Syst. Evol. Microbiol.">
        <title>The Global Catalogue of Microorganisms (GCM) 10K type strain sequencing project: providing services to taxonomists for standard genome sequencing and annotation.</title>
        <authorList>
            <consortium name="The Broad Institute Genomics Platform"/>
            <consortium name="The Broad Institute Genome Sequencing Center for Infectious Disease"/>
            <person name="Wu L."/>
            <person name="Ma J."/>
        </authorList>
    </citation>
    <scope>NUCLEOTIDE SEQUENCE [LARGE SCALE GENOMIC DNA]</scope>
    <source>
        <strain evidence="3">NBRC 102146</strain>
    </source>
</reference>
<protein>
    <recommendedName>
        <fullName evidence="4">Metal-dependent hydrolase</fullName>
    </recommendedName>
</protein>
<gene>
    <name evidence="2" type="ORF">GCM10007925_01580</name>
</gene>
<dbReference type="EMBL" id="BSOO01000001">
    <property type="protein sequence ID" value="GLR46447.1"/>
    <property type="molecule type" value="Genomic_DNA"/>
</dbReference>
<keyword evidence="1" id="KW-0472">Membrane</keyword>
<sequence length="320" mass="35518">MDNLTHSLAGGLLGQMGLKRASRFGLLGCILGANAPDIDVFAPLILPVDNIAFHRGPTHALLAIPVMAGATVALLWLLDRLWRKPGTDPFRAGPLFLAVLIATASHPFLDWLTTYAVNLYLPFDRGWYSGNAIFIIDLVYWILLVGGIVLSSRRWRRGQAHPGRPAIVAGLLMALYIAGNLWWSARAERLTAEALRRRGIEPELIVASPPPIAFWERTMAWRSASAWGGGTFGPDGLLLDPAEMPLGLDDPVFLKAKDERRDVRSFLYWSRMPIVVRQSGRPFLTDQRYYRAFEDDRVPAAIRSRAPASFMVPLDTPSKP</sequence>
<feature type="transmembrane region" description="Helical" evidence="1">
    <location>
        <begin position="90"/>
        <end position="109"/>
    </location>
</feature>
<dbReference type="InterPro" id="IPR053170">
    <property type="entry name" value="Transcription_regulator"/>
</dbReference>
<dbReference type="Proteomes" id="UP001156703">
    <property type="component" value="Unassembled WGS sequence"/>
</dbReference>
<dbReference type="Pfam" id="PF04307">
    <property type="entry name" value="YdjM"/>
    <property type="match status" value="1"/>
</dbReference>
<evidence type="ECO:0000313" key="3">
    <source>
        <dbReference type="Proteomes" id="UP001156703"/>
    </source>
</evidence>
<feature type="transmembrane region" description="Helical" evidence="1">
    <location>
        <begin position="163"/>
        <end position="183"/>
    </location>
</feature>